<gene>
    <name evidence="2" type="ORF">EUGRSUZ_H02906</name>
</gene>
<sequence>MYFPRIPTAPKRAATAQTQQRDKDDRGAGGLGDWGAIEVGKTLWWGELIGRAIDGGLTLVEEEGFHKISMRIGELL</sequence>
<name>A0A059B1Q7_EUCGR</name>
<dbReference type="EMBL" id="KK198760">
    <property type="protein sequence ID" value="KCW60182.1"/>
    <property type="molecule type" value="Genomic_DNA"/>
</dbReference>
<accession>A0A059B1Q7</accession>
<dbReference type="InParanoid" id="A0A059B1Q7"/>
<dbReference type="Gramene" id="KCW60182">
    <property type="protein sequence ID" value="KCW60182"/>
    <property type="gene ID" value="EUGRSUZ_H02906"/>
</dbReference>
<proteinExistence type="predicted"/>
<reference evidence="2" key="1">
    <citation type="submission" date="2013-07" db="EMBL/GenBank/DDBJ databases">
        <title>The genome of Eucalyptus grandis.</title>
        <authorList>
            <person name="Schmutz J."/>
            <person name="Hayes R."/>
            <person name="Myburg A."/>
            <person name="Tuskan G."/>
            <person name="Grattapaglia D."/>
            <person name="Rokhsar D.S."/>
        </authorList>
    </citation>
    <scope>NUCLEOTIDE SEQUENCE</scope>
    <source>
        <tissue evidence="2">Leaf extractions</tissue>
    </source>
</reference>
<evidence type="ECO:0000313" key="2">
    <source>
        <dbReference type="EMBL" id="KCW60182.1"/>
    </source>
</evidence>
<feature type="region of interest" description="Disordered" evidence="1">
    <location>
        <begin position="1"/>
        <end position="30"/>
    </location>
</feature>
<dbReference type="AlphaFoldDB" id="A0A059B1Q7"/>
<protein>
    <submittedName>
        <fullName evidence="2">Uncharacterized protein</fullName>
    </submittedName>
</protein>
<organism evidence="2">
    <name type="scientific">Eucalyptus grandis</name>
    <name type="common">Flooded gum</name>
    <dbReference type="NCBI Taxonomy" id="71139"/>
    <lineage>
        <taxon>Eukaryota</taxon>
        <taxon>Viridiplantae</taxon>
        <taxon>Streptophyta</taxon>
        <taxon>Embryophyta</taxon>
        <taxon>Tracheophyta</taxon>
        <taxon>Spermatophyta</taxon>
        <taxon>Magnoliopsida</taxon>
        <taxon>eudicotyledons</taxon>
        <taxon>Gunneridae</taxon>
        <taxon>Pentapetalae</taxon>
        <taxon>rosids</taxon>
        <taxon>malvids</taxon>
        <taxon>Myrtales</taxon>
        <taxon>Myrtaceae</taxon>
        <taxon>Myrtoideae</taxon>
        <taxon>Eucalypteae</taxon>
        <taxon>Eucalyptus</taxon>
    </lineage>
</organism>
<evidence type="ECO:0000256" key="1">
    <source>
        <dbReference type="SAM" id="MobiDB-lite"/>
    </source>
</evidence>